<evidence type="ECO:0000256" key="2">
    <source>
        <dbReference type="HAMAP-Rule" id="MF_01940"/>
    </source>
</evidence>
<reference evidence="3" key="1">
    <citation type="journal article" date="2020" name="mSystems">
        <title>Genome- and Community-Level Interaction Insights into Carbon Utilization and Element Cycling Functions of Hydrothermarchaeota in Hydrothermal Sediment.</title>
        <authorList>
            <person name="Zhou Z."/>
            <person name="Liu Y."/>
            <person name="Xu W."/>
            <person name="Pan J."/>
            <person name="Luo Z.H."/>
            <person name="Li M."/>
        </authorList>
    </citation>
    <scope>NUCLEOTIDE SEQUENCE [LARGE SCALE GENOMIC DNA]</scope>
    <source>
        <strain evidence="3">HyVt-489</strain>
    </source>
</reference>
<dbReference type="InterPro" id="IPR004175">
    <property type="entry name" value="RNA_CPDase"/>
</dbReference>
<dbReference type="PANTHER" id="PTHR35561:SF1">
    <property type="entry name" value="RNA 2',3'-CYCLIC PHOSPHODIESTERASE"/>
    <property type="match status" value="1"/>
</dbReference>
<dbReference type="SUPFAM" id="SSF55144">
    <property type="entry name" value="LigT-like"/>
    <property type="match status" value="1"/>
</dbReference>
<accession>A0A7C3GMG2</accession>
<dbReference type="Gene3D" id="3.90.1140.10">
    <property type="entry name" value="Cyclic phosphodiesterase"/>
    <property type="match status" value="1"/>
</dbReference>
<comment type="catalytic activity">
    <reaction evidence="2">
        <text>a 3'-end 2',3'-cyclophospho-ribonucleotide-RNA + H2O = a 3'-end 2'-phospho-ribonucleotide-RNA + H(+)</text>
        <dbReference type="Rhea" id="RHEA:11828"/>
        <dbReference type="Rhea" id="RHEA-COMP:10464"/>
        <dbReference type="Rhea" id="RHEA-COMP:17353"/>
        <dbReference type="ChEBI" id="CHEBI:15377"/>
        <dbReference type="ChEBI" id="CHEBI:15378"/>
        <dbReference type="ChEBI" id="CHEBI:83064"/>
        <dbReference type="ChEBI" id="CHEBI:173113"/>
        <dbReference type="EC" id="3.1.4.58"/>
    </reaction>
</comment>
<feature type="active site" description="Proton donor" evidence="2">
    <location>
        <position position="37"/>
    </location>
</feature>
<feature type="active site" description="Proton acceptor" evidence="2">
    <location>
        <position position="120"/>
    </location>
</feature>
<evidence type="ECO:0000313" key="3">
    <source>
        <dbReference type="EMBL" id="HFB55577.1"/>
    </source>
</evidence>
<dbReference type="PANTHER" id="PTHR35561">
    <property type="entry name" value="RNA 2',3'-CYCLIC PHOSPHODIESTERASE"/>
    <property type="match status" value="1"/>
</dbReference>
<feature type="short sequence motif" description="HXTX 2" evidence="2">
    <location>
        <begin position="120"/>
        <end position="123"/>
    </location>
</feature>
<dbReference type="HAMAP" id="MF_01940">
    <property type="entry name" value="RNA_CPDase"/>
    <property type="match status" value="1"/>
</dbReference>
<comment type="function">
    <text evidence="2">Hydrolyzes RNA 2',3'-cyclic phosphodiester to an RNA 2'-phosphomonoester.</text>
</comment>
<organism evidence="3">
    <name type="scientific">Hellea balneolensis</name>
    <dbReference type="NCBI Taxonomy" id="287478"/>
    <lineage>
        <taxon>Bacteria</taxon>
        <taxon>Pseudomonadati</taxon>
        <taxon>Pseudomonadota</taxon>
        <taxon>Alphaproteobacteria</taxon>
        <taxon>Maricaulales</taxon>
        <taxon>Robiginitomaculaceae</taxon>
        <taxon>Hellea</taxon>
    </lineage>
</organism>
<comment type="similarity">
    <text evidence="2">Belongs to the 2H phosphoesterase superfamily. ThpR family.</text>
</comment>
<comment type="caution">
    <text evidence="3">The sequence shown here is derived from an EMBL/GenBank/DDBJ whole genome shotgun (WGS) entry which is preliminary data.</text>
</comment>
<name>A0A7C3GMG2_9PROT</name>
<dbReference type="InterPro" id="IPR009097">
    <property type="entry name" value="Cyclic_Pdiesterase"/>
</dbReference>
<protein>
    <recommendedName>
        <fullName evidence="2">RNA 2',3'-cyclic phosphodiesterase</fullName>
        <shortName evidence="2">RNA 2',3'-CPDase</shortName>
        <ecNumber evidence="2">3.1.4.58</ecNumber>
    </recommendedName>
</protein>
<gene>
    <name evidence="3" type="primary">thpR</name>
    <name evidence="3" type="ORF">ENJ46_06590</name>
</gene>
<proteinExistence type="inferred from homology"/>
<dbReference type="Pfam" id="PF13563">
    <property type="entry name" value="2_5_RNA_ligase2"/>
    <property type="match status" value="1"/>
</dbReference>
<evidence type="ECO:0000256" key="1">
    <source>
        <dbReference type="ARBA" id="ARBA00022801"/>
    </source>
</evidence>
<dbReference type="EC" id="3.1.4.58" evidence="2"/>
<keyword evidence="1 2" id="KW-0378">Hydrolase</keyword>
<dbReference type="GO" id="GO:0008664">
    <property type="term" value="F:RNA 2',3'-cyclic 3'-phosphodiesterase activity"/>
    <property type="evidence" value="ECO:0007669"/>
    <property type="project" value="UniProtKB-EC"/>
</dbReference>
<dbReference type="Proteomes" id="UP000886042">
    <property type="component" value="Unassembled WGS sequence"/>
</dbReference>
<dbReference type="NCBIfam" id="TIGR02258">
    <property type="entry name" value="2_5_ligase"/>
    <property type="match status" value="1"/>
</dbReference>
<dbReference type="EMBL" id="DRMN01000423">
    <property type="protein sequence ID" value="HFB55577.1"/>
    <property type="molecule type" value="Genomic_DNA"/>
</dbReference>
<dbReference type="GO" id="GO:0004113">
    <property type="term" value="F:2',3'-cyclic-nucleotide 3'-phosphodiesterase activity"/>
    <property type="evidence" value="ECO:0007669"/>
    <property type="project" value="InterPro"/>
</dbReference>
<feature type="short sequence motif" description="HXTX 1" evidence="2">
    <location>
        <begin position="37"/>
        <end position="40"/>
    </location>
</feature>
<dbReference type="AlphaFoldDB" id="A0A7C3GMG2"/>
<sequence>MLILFAALKPPDHVLDKICARQKGVDGMRWSPRENLHITLGYFGPVSDDYAEILDRELALNPGDGFELALAGADTFGGSRPHTLWLGVKQNPALLALHRHVRAAARRSKIEMEARKYTPHLTLAYVTPATDRVALAHKVQRLQSYTSKRFFVDEFALYSSNPQKAGANIYIKEANYPLLRAKS</sequence>